<feature type="transmembrane region" description="Helical" evidence="1">
    <location>
        <begin position="91"/>
        <end position="112"/>
    </location>
</feature>
<evidence type="ECO:0000256" key="1">
    <source>
        <dbReference type="SAM" id="Phobius"/>
    </source>
</evidence>
<feature type="transmembrane region" description="Helical" evidence="1">
    <location>
        <begin position="166"/>
        <end position="184"/>
    </location>
</feature>
<evidence type="ECO:0000313" key="3">
    <source>
        <dbReference type="EMBL" id="QEC63005.1"/>
    </source>
</evidence>
<keyword evidence="1" id="KW-0812">Transmembrane</keyword>
<dbReference type="OrthoDB" id="9809908at2"/>
<dbReference type="InterPro" id="IPR010559">
    <property type="entry name" value="Sig_transdc_His_kin_internal"/>
</dbReference>
<dbReference type="Pfam" id="PF06580">
    <property type="entry name" value="His_kinase"/>
    <property type="match status" value="1"/>
</dbReference>
<dbReference type="AlphaFoldDB" id="A0A5B8UWE8"/>
<dbReference type="Gene3D" id="3.30.565.10">
    <property type="entry name" value="Histidine kinase-like ATPase, C-terminal domain"/>
    <property type="match status" value="1"/>
</dbReference>
<dbReference type="EMBL" id="CP042436">
    <property type="protein sequence ID" value="QEC63005.1"/>
    <property type="molecule type" value="Genomic_DNA"/>
</dbReference>
<dbReference type="RefSeq" id="WP_147031581.1">
    <property type="nucleotide sequence ID" value="NZ_CP042436.1"/>
</dbReference>
<dbReference type="InterPro" id="IPR036890">
    <property type="entry name" value="HATPase_C_sf"/>
</dbReference>
<dbReference type="KEGG" id="mgin:FRZ54_10580"/>
<accession>A0A5B8UWE8</accession>
<dbReference type="PANTHER" id="PTHR34220">
    <property type="entry name" value="SENSOR HISTIDINE KINASE YPDA"/>
    <property type="match status" value="1"/>
</dbReference>
<name>A0A5B8UWE8_9SPHI</name>
<gene>
    <name evidence="3" type="ORF">FRZ54_10580</name>
</gene>
<dbReference type="SUPFAM" id="SSF55874">
    <property type="entry name" value="ATPase domain of HSP90 chaperone/DNA topoisomerase II/histidine kinase"/>
    <property type="match status" value="1"/>
</dbReference>
<dbReference type="PANTHER" id="PTHR34220:SF7">
    <property type="entry name" value="SENSOR HISTIDINE KINASE YPDA"/>
    <property type="match status" value="1"/>
</dbReference>
<keyword evidence="1" id="KW-1133">Transmembrane helix</keyword>
<dbReference type="GO" id="GO:0016020">
    <property type="term" value="C:membrane"/>
    <property type="evidence" value="ECO:0007669"/>
    <property type="project" value="InterPro"/>
</dbReference>
<organism evidence="3 4">
    <name type="scientific">Mucilaginibacter ginsenosidivorans</name>
    <dbReference type="NCBI Taxonomy" id="398053"/>
    <lineage>
        <taxon>Bacteria</taxon>
        <taxon>Pseudomonadati</taxon>
        <taxon>Bacteroidota</taxon>
        <taxon>Sphingobacteriia</taxon>
        <taxon>Sphingobacteriales</taxon>
        <taxon>Sphingobacteriaceae</taxon>
        <taxon>Mucilaginibacter</taxon>
    </lineage>
</organism>
<keyword evidence="1" id="KW-0472">Membrane</keyword>
<reference evidence="3 4" key="1">
    <citation type="journal article" date="2017" name="Curr. Microbiol.">
        <title>Mucilaginibacter ginsenosidivorans sp. nov., Isolated from Soil of Ginseng Field.</title>
        <authorList>
            <person name="Kim M.M."/>
            <person name="Siddiqi M.Z."/>
            <person name="Im W.T."/>
        </authorList>
    </citation>
    <scope>NUCLEOTIDE SEQUENCE [LARGE SCALE GENOMIC DNA]</scope>
    <source>
        <strain evidence="3 4">Gsoil 3017</strain>
    </source>
</reference>
<evidence type="ECO:0000313" key="4">
    <source>
        <dbReference type="Proteomes" id="UP000321479"/>
    </source>
</evidence>
<protein>
    <recommendedName>
        <fullName evidence="2">Signal transduction histidine kinase internal region domain-containing protein</fullName>
    </recommendedName>
</protein>
<evidence type="ECO:0000259" key="2">
    <source>
        <dbReference type="Pfam" id="PF06580"/>
    </source>
</evidence>
<sequence>MLKIRKKDWIEIVLHIAFWVGVFYTLLSLTEAHITIRVDHAEGAVKKDPVLIRDVRHTLSPYLFITLGFLALLFYGNILLLFKKALHFKNILIRVAIPAAYFAAIFAANYYIGESLSAPKNDQPFMRTFKMDDRNNWSPPSLPGVKKDLVFRNDTLVFARSGLSNTILFIFIIVFGLSIAYFFLKEWSKAEKMRSELAAVQLDTEVKFLKSQVNPHFLFNTLNNLFSMAQGKGNDDLADGISKLSGMMRYMIYESNEESVPLKKEIEYLENCILLNKLRYADDEVRVVFNYPDQTEGVLIAPMLFIPFVENAFKHGVLIGNTSEIDVSIGVTANQLEFTCANAMYEVKKMDEKSGIGLENVRRRLELVYPGKHSLEIKNTDGRFLIDLKIDLE</sequence>
<feature type="domain" description="Signal transduction histidine kinase internal region" evidence="2">
    <location>
        <begin position="205"/>
        <end position="282"/>
    </location>
</feature>
<keyword evidence="4" id="KW-1185">Reference proteome</keyword>
<feature type="transmembrane region" description="Helical" evidence="1">
    <location>
        <begin position="62"/>
        <end position="82"/>
    </location>
</feature>
<feature type="transmembrane region" description="Helical" evidence="1">
    <location>
        <begin position="12"/>
        <end position="30"/>
    </location>
</feature>
<dbReference type="GO" id="GO:0000155">
    <property type="term" value="F:phosphorelay sensor kinase activity"/>
    <property type="evidence" value="ECO:0007669"/>
    <property type="project" value="InterPro"/>
</dbReference>
<dbReference type="Proteomes" id="UP000321479">
    <property type="component" value="Chromosome"/>
</dbReference>
<dbReference type="InterPro" id="IPR050640">
    <property type="entry name" value="Bact_2-comp_sensor_kinase"/>
</dbReference>
<proteinExistence type="predicted"/>